<dbReference type="CDD" id="cd07207">
    <property type="entry name" value="Pat_ExoU_VipD_like"/>
    <property type="match status" value="1"/>
</dbReference>
<feature type="domain" description="PNPLA" evidence="3">
    <location>
        <begin position="35"/>
        <end position="237"/>
    </location>
</feature>
<keyword evidence="2" id="KW-0378">Hydrolase</keyword>
<dbReference type="Gene3D" id="3.40.1090.10">
    <property type="entry name" value="Cytosolic phospholipase A2 catalytic domain"/>
    <property type="match status" value="2"/>
</dbReference>
<dbReference type="PROSITE" id="PS51635">
    <property type="entry name" value="PNPLA"/>
    <property type="match status" value="1"/>
</dbReference>
<dbReference type="InterPro" id="IPR002641">
    <property type="entry name" value="PNPLA_dom"/>
</dbReference>
<dbReference type="Pfam" id="PF01734">
    <property type="entry name" value="Patatin"/>
    <property type="match status" value="1"/>
</dbReference>
<feature type="short sequence motif" description="GXGXXG" evidence="2">
    <location>
        <begin position="39"/>
        <end position="44"/>
    </location>
</feature>
<protein>
    <submittedName>
        <fullName evidence="4">Patatin-like phospholipase family protein</fullName>
    </submittedName>
</protein>
<organism evidence="4 5">
    <name type="scientific">Lacihabitans lacunae</name>
    <dbReference type="NCBI Taxonomy" id="1028214"/>
    <lineage>
        <taxon>Bacteria</taxon>
        <taxon>Pseudomonadati</taxon>
        <taxon>Bacteroidota</taxon>
        <taxon>Cytophagia</taxon>
        <taxon>Cytophagales</taxon>
        <taxon>Leadbetterellaceae</taxon>
        <taxon>Lacihabitans</taxon>
    </lineage>
</organism>
<dbReference type="SUPFAM" id="SSF52151">
    <property type="entry name" value="FabD/lysophospholipase-like"/>
    <property type="match status" value="1"/>
</dbReference>
<dbReference type="RefSeq" id="WP_379837423.1">
    <property type="nucleotide sequence ID" value="NZ_JBHRYQ010000001.1"/>
</dbReference>
<dbReference type="PANTHER" id="PTHR46394">
    <property type="entry name" value="ANNEXIN"/>
    <property type="match status" value="1"/>
</dbReference>
<keyword evidence="1 2" id="KW-0443">Lipid metabolism</keyword>
<comment type="caution">
    <text evidence="4">The sequence shown here is derived from an EMBL/GenBank/DDBJ whole genome shotgun (WGS) entry which is preliminary data.</text>
</comment>
<feature type="short sequence motif" description="GXSXG" evidence="2">
    <location>
        <begin position="68"/>
        <end position="72"/>
    </location>
</feature>
<feature type="active site" description="Proton acceptor" evidence="2">
    <location>
        <position position="224"/>
    </location>
</feature>
<dbReference type="EMBL" id="JBHRYQ010000001">
    <property type="protein sequence ID" value="MFC3810904.1"/>
    <property type="molecule type" value="Genomic_DNA"/>
</dbReference>
<reference evidence="5" key="1">
    <citation type="journal article" date="2019" name="Int. J. Syst. Evol. Microbiol.">
        <title>The Global Catalogue of Microorganisms (GCM) 10K type strain sequencing project: providing services to taxonomists for standard genome sequencing and annotation.</title>
        <authorList>
            <consortium name="The Broad Institute Genomics Platform"/>
            <consortium name="The Broad Institute Genome Sequencing Center for Infectious Disease"/>
            <person name="Wu L."/>
            <person name="Ma J."/>
        </authorList>
    </citation>
    <scope>NUCLEOTIDE SEQUENCE [LARGE SCALE GENOMIC DNA]</scope>
    <source>
        <strain evidence="5">CECT 7956</strain>
    </source>
</reference>
<gene>
    <name evidence="4" type="ORF">ACFOOI_09590</name>
</gene>
<keyword evidence="2" id="KW-0442">Lipid degradation</keyword>
<dbReference type="Proteomes" id="UP001595616">
    <property type="component" value="Unassembled WGS sequence"/>
</dbReference>
<name>A0ABV7YWF8_9BACT</name>
<proteinExistence type="predicted"/>
<evidence type="ECO:0000313" key="4">
    <source>
        <dbReference type="EMBL" id="MFC3810904.1"/>
    </source>
</evidence>
<feature type="short sequence motif" description="DGA/G" evidence="2">
    <location>
        <begin position="224"/>
        <end position="226"/>
    </location>
</feature>
<dbReference type="InterPro" id="IPR016035">
    <property type="entry name" value="Acyl_Trfase/lysoPLipase"/>
</dbReference>
<keyword evidence="5" id="KW-1185">Reference proteome</keyword>
<sequence length="350" mass="39175">MKKSIHFSSIVLVFFLLNVVFSKQIFAQQKVIRNLVLEGGGIKGIAYGGALLELETRGVLKDVTRVAGTSAGAIQASLLAIGYTPEEIVEIITNTPVESFNDDGFVVRGAKRMFKEFGWFRGDSFLAKMEEVIFNRTGNANLTFADLHKLASSYPFRDLYVTGVNLSKQKLVVFSHETHPNMRIADAVRVSMSIPLYYKGVWLTDDGRVFNEPQKGENCSLYVDGGLLANFPIDIFDNTKYMDSAKSEPIFNPQTLGFRLESCLQIDHELYQKEGLAPHDISDFGTYMDALSAIIMRNVSPPNIRDIERTIFINDLGMSARVRKVPENEKQLMMAAGCHGVIEYYIRTGK</sequence>
<dbReference type="PANTHER" id="PTHR46394:SF1">
    <property type="entry name" value="PNPLA DOMAIN-CONTAINING PROTEIN"/>
    <property type="match status" value="1"/>
</dbReference>
<feature type="active site" description="Nucleophile" evidence="2">
    <location>
        <position position="70"/>
    </location>
</feature>
<evidence type="ECO:0000259" key="3">
    <source>
        <dbReference type="PROSITE" id="PS51635"/>
    </source>
</evidence>
<accession>A0ABV7YWF8</accession>
<evidence type="ECO:0000313" key="5">
    <source>
        <dbReference type="Proteomes" id="UP001595616"/>
    </source>
</evidence>
<dbReference type="InterPro" id="IPR052580">
    <property type="entry name" value="Lipid_Hydrolase"/>
</dbReference>
<evidence type="ECO:0000256" key="2">
    <source>
        <dbReference type="PROSITE-ProRule" id="PRU01161"/>
    </source>
</evidence>
<evidence type="ECO:0000256" key="1">
    <source>
        <dbReference type="ARBA" id="ARBA00023098"/>
    </source>
</evidence>